<evidence type="ECO:0000256" key="1">
    <source>
        <dbReference type="ARBA" id="ARBA00004651"/>
    </source>
</evidence>
<keyword evidence="5 14" id="KW-0732">Signal</keyword>
<evidence type="ECO:0000256" key="10">
    <source>
        <dbReference type="ARBA" id="ARBA00023170"/>
    </source>
</evidence>
<dbReference type="Gene3D" id="2.170.180.11">
    <property type="entry name" value="Methuselah ectodomain, domain 2"/>
    <property type="match status" value="1"/>
</dbReference>
<feature type="transmembrane region" description="Helical" evidence="13">
    <location>
        <begin position="420"/>
        <end position="443"/>
    </location>
</feature>
<keyword evidence="4 13" id="KW-0812">Transmembrane</keyword>
<dbReference type="InterPro" id="IPR010596">
    <property type="entry name" value="Methuselah_N_dom"/>
</dbReference>
<evidence type="ECO:0000256" key="13">
    <source>
        <dbReference type="SAM" id="Phobius"/>
    </source>
</evidence>
<dbReference type="PANTHER" id="PTHR47154:SF2">
    <property type="entry name" value="G-PROTEIN COUPLED RECEPTOR MTH-RELATED"/>
    <property type="match status" value="1"/>
</dbReference>
<dbReference type="InterPro" id="IPR036272">
    <property type="entry name" value="Methuselah_N_sf"/>
</dbReference>
<comment type="subcellular location">
    <subcellularLocation>
        <location evidence="1">Cell membrane</location>
        <topology evidence="1">Multi-pass membrane protein</topology>
    </subcellularLocation>
</comment>
<evidence type="ECO:0000256" key="11">
    <source>
        <dbReference type="ARBA" id="ARBA00023180"/>
    </source>
</evidence>
<evidence type="ECO:0000313" key="17">
    <source>
        <dbReference type="RefSeq" id="XP_017027835.1"/>
    </source>
</evidence>
<evidence type="ECO:0000256" key="7">
    <source>
        <dbReference type="ARBA" id="ARBA00023040"/>
    </source>
</evidence>
<feature type="transmembrane region" description="Helical" evidence="13">
    <location>
        <begin position="246"/>
        <end position="265"/>
    </location>
</feature>
<evidence type="ECO:0000256" key="14">
    <source>
        <dbReference type="SAM" id="SignalP"/>
    </source>
</evidence>
<reference evidence="17" key="1">
    <citation type="submission" date="2025-08" db="UniProtKB">
        <authorList>
            <consortium name="RefSeq"/>
        </authorList>
    </citation>
    <scope>IDENTIFICATION</scope>
    <source>
        <strain evidence="17">14028-0561.14</strain>
        <tissue evidence="17">Whole fly</tissue>
    </source>
</reference>
<evidence type="ECO:0000259" key="15">
    <source>
        <dbReference type="PROSITE" id="PS50261"/>
    </source>
</evidence>
<gene>
    <name evidence="17" type="primary">mth</name>
</gene>
<feature type="domain" description="G-protein coupled receptors family 2 profile 2" evidence="15">
    <location>
        <begin position="209"/>
        <end position="476"/>
    </location>
</feature>
<dbReference type="AlphaFoldDB" id="A0A6P4IHK9"/>
<evidence type="ECO:0000256" key="12">
    <source>
        <dbReference type="ARBA" id="ARBA00023224"/>
    </source>
</evidence>
<dbReference type="Pfam" id="PF06652">
    <property type="entry name" value="Methuselah_N"/>
    <property type="match status" value="1"/>
</dbReference>
<feature type="transmembrane region" description="Helical" evidence="13">
    <location>
        <begin position="370"/>
        <end position="396"/>
    </location>
</feature>
<dbReference type="Proteomes" id="UP001652661">
    <property type="component" value="Chromosome 3L"/>
</dbReference>
<dbReference type="Gene3D" id="1.20.1070.10">
    <property type="entry name" value="Rhodopsin 7-helix transmembrane proteins"/>
    <property type="match status" value="1"/>
</dbReference>
<feature type="transmembrane region" description="Helical" evidence="13">
    <location>
        <begin position="318"/>
        <end position="343"/>
    </location>
</feature>
<keyword evidence="11" id="KW-0325">Glycoprotein</keyword>
<dbReference type="InterPro" id="IPR017981">
    <property type="entry name" value="GPCR_2-like_7TM"/>
</dbReference>
<dbReference type="PROSITE" id="PS50261">
    <property type="entry name" value="G_PROTEIN_RECEP_F2_4"/>
    <property type="match status" value="1"/>
</dbReference>
<name>A0A6P4IHK9_DROKI</name>
<evidence type="ECO:0000256" key="3">
    <source>
        <dbReference type="ARBA" id="ARBA00022475"/>
    </source>
</evidence>
<keyword evidence="6 13" id="KW-1133">Transmembrane helix</keyword>
<protein>
    <submittedName>
        <fullName evidence="17">G-protein coupled receptor Mth</fullName>
    </submittedName>
</protein>
<organism evidence="16 17">
    <name type="scientific">Drosophila kikkawai</name>
    <name type="common">Fruit fly</name>
    <dbReference type="NCBI Taxonomy" id="30033"/>
    <lineage>
        <taxon>Eukaryota</taxon>
        <taxon>Metazoa</taxon>
        <taxon>Ecdysozoa</taxon>
        <taxon>Arthropoda</taxon>
        <taxon>Hexapoda</taxon>
        <taxon>Insecta</taxon>
        <taxon>Pterygota</taxon>
        <taxon>Neoptera</taxon>
        <taxon>Endopterygota</taxon>
        <taxon>Diptera</taxon>
        <taxon>Brachycera</taxon>
        <taxon>Muscomorpha</taxon>
        <taxon>Ephydroidea</taxon>
        <taxon>Drosophilidae</taxon>
        <taxon>Drosophila</taxon>
        <taxon>Sophophora</taxon>
    </lineage>
</organism>
<evidence type="ECO:0000256" key="8">
    <source>
        <dbReference type="ARBA" id="ARBA00023136"/>
    </source>
</evidence>
<dbReference type="PANTHER" id="PTHR47154">
    <property type="entry name" value="G-PROTEIN COUPLED RECEPTOR MTH-RELATED"/>
    <property type="match status" value="1"/>
</dbReference>
<feature type="transmembrane region" description="Helical" evidence="13">
    <location>
        <begin position="277"/>
        <end position="298"/>
    </location>
</feature>
<feature type="transmembrane region" description="Helical" evidence="13">
    <location>
        <begin position="214"/>
        <end position="234"/>
    </location>
</feature>
<dbReference type="GO" id="GO:0005886">
    <property type="term" value="C:plasma membrane"/>
    <property type="evidence" value="ECO:0007669"/>
    <property type="project" value="UniProtKB-SubCell"/>
</dbReference>
<evidence type="ECO:0000256" key="4">
    <source>
        <dbReference type="ARBA" id="ARBA00022692"/>
    </source>
</evidence>
<dbReference type="InterPro" id="IPR044860">
    <property type="entry name" value="Methusela_ecto_dom_1"/>
</dbReference>
<feature type="chain" id="PRO_5027639679" evidence="14">
    <location>
        <begin position="19"/>
        <end position="539"/>
    </location>
</feature>
<evidence type="ECO:0000256" key="9">
    <source>
        <dbReference type="ARBA" id="ARBA00023157"/>
    </source>
</evidence>
<dbReference type="OrthoDB" id="6134459at2759"/>
<keyword evidence="9" id="KW-1015">Disulfide bond</keyword>
<evidence type="ECO:0000256" key="6">
    <source>
        <dbReference type="ARBA" id="ARBA00022989"/>
    </source>
</evidence>
<dbReference type="InterPro" id="IPR023311">
    <property type="entry name" value="Methusela_ecto_dom_2"/>
</dbReference>
<evidence type="ECO:0000256" key="2">
    <source>
        <dbReference type="ARBA" id="ARBA00008979"/>
    </source>
</evidence>
<dbReference type="RefSeq" id="XP_017027835.1">
    <property type="nucleotide sequence ID" value="XM_017172346.3"/>
</dbReference>
<dbReference type="InterPro" id="IPR051384">
    <property type="entry name" value="Mth_GPCR"/>
</dbReference>
<comment type="similarity">
    <text evidence="2">Belongs to the G-protein coupled receptor 2 family. Mth subfamily.</text>
</comment>
<dbReference type="Gene3D" id="2.30.160.11">
    <property type="match status" value="1"/>
</dbReference>
<dbReference type="CDD" id="cd00251">
    <property type="entry name" value="Mth_Ecto"/>
    <property type="match status" value="1"/>
</dbReference>
<keyword evidence="10 17" id="KW-0675">Receptor</keyword>
<dbReference type="SUPFAM" id="SSF63877">
    <property type="entry name" value="Methuselah ectodomain"/>
    <property type="match status" value="1"/>
</dbReference>
<keyword evidence="3" id="KW-1003">Cell membrane</keyword>
<keyword evidence="16" id="KW-1185">Reference proteome</keyword>
<feature type="transmembrane region" description="Helical" evidence="13">
    <location>
        <begin position="449"/>
        <end position="474"/>
    </location>
</feature>
<dbReference type="GO" id="GO:0008528">
    <property type="term" value="F:G protein-coupled peptide receptor activity"/>
    <property type="evidence" value="ECO:0007669"/>
    <property type="project" value="TreeGrafter"/>
</dbReference>
<dbReference type="CDD" id="cd15039">
    <property type="entry name" value="7tmB3_Methuselah-like"/>
    <property type="match status" value="1"/>
</dbReference>
<dbReference type="GO" id="GO:0007166">
    <property type="term" value="P:cell surface receptor signaling pathway"/>
    <property type="evidence" value="ECO:0007669"/>
    <property type="project" value="InterPro"/>
</dbReference>
<keyword evidence="12" id="KW-0807">Transducer</keyword>
<evidence type="ECO:0000313" key="16">
    <source>
        <dbReference type="Proteomes" id="UP001652661"/>
    </source>
</evidence>
<sequence length="539" mass="62280">MRLFVVLLWVLVLHQTLADIPDCDDLDTVELSASQRLPNGSYIYEGILIPERLTGEYDSRPLPDDSKESVNRRHWRGCVCKLKSCVRFCCRHDQIMKNGECTDTKEKELAQIDPYLNVTNANGLEVKRHFRTDLILQTDFHIPCSSSNLYPLDNRVEGNNYTLYENGTIHRHMDGVQMNKSEYCIQHNQLDDKDPQSRIVPHYCVQDEPKTAQTVVMIISLICMILTIGVYMCVKKLHRNLQGKSFICYMFCLFMGFLILLLDLWKLTDAICFTAGYLGYFFVMAAFFWLSVISFHLWKELGGNSSSHNRFLPNNLFLAFNGYAFGMAAILTLIIFILDAFVAKEDNLDWMPLVGYYTCWINAVDSSAMLYFYGPMLVLIAFNMTMFILTAIRIVAVKKELTKFAQRQERTKKLNSEKQTYIFFLRLFVIMGMSWSLEIISYLVRNNEFWKTVFTAADILNWSQGTVIFVLFVLKRSTLKHCMDRPVKQNKFSGCSIKSCTGGSSTNRYTYKLNSIQVAHSIGKQSEMQVESLWEKPEK</sequence>
<evidence type="ECO:0000256" key="5">
    <source>
        <dbReference type="ARBA" id="ARBA00022729"/>
    </source>
</evidence>
<feature type="signal peptide" evidence="14">
    <location>
        <begin position="1"/>
        <end position="18"/>
    </location>
</feature>
<dbReference type="InterPro" id="IPR000832">
    <property type="entry name" value="GPCR_2_secretin-like"/>
</dbReference>
<proteinExistence type="inferred from homology"/>
<dbReference type="Pfam" id="PF00002">
    <property type="entry name" value="7tm_2"/>
    <property type="match status" value="1"/>
</dbReference>
<dbReference type="SUPFAM" id="SSF81321">
    <property type="entry name" value="Family A G protein-coupled receptor-like"/>
    <property type="match status" value="1"/>
</dbReference>
<dbReference type="FunFam" id="1.20.1070.10:FF:000297">
    <property type="entry name" value="G-protein coupled receptor Mth"/>
    <property type="match status" value="1"/>
</dbReference>
<accession>A0A6P4IHK9</accession>
<keyword evidence="7" id="KW-0297">G-protein coupled receptor</keyword>
<keyword evidence="8 13" id="KW-0472">Membrane</keyword>